<dbReference type="GO" id="GO:0016740">
    <property type="term" value="F:transferase activity"/>
    <property type="evidence" value="ECO:0007669"/>
    <property type="project" value="UniProtKB-KW"/>
</dbReference>
<organism evidence="3 4">
    <name type="scientific">Kaistia soli DSM 19436</name>
    <dbReference type="NCBI Taxonomy" id="1122133"/>
    <lineage>
        <taxon>Bacteria</taxon>
        <taxon>Pseudomonadati</taxon>
        <taxon>Pseudomonadota</taxon>
        <taxon>Alphaproteobacteria</taxon>
        <taxon>Hyphomicrobiales</taxon>
        <taxon>Kaistiaceae</taxon>
        <taxon>Kaistia</taxon>
    </lineage>
</organism>
<evidence type="ECO:0000313" key="3">
    <source>
        <dbReference type="EMBL" id="SHF19263.1"/>
    </source>
</evidence>
<feature type="domain" description="Glycosyltransferase 2-like" evidence="1">
    <location>
        <begin position="345"/>
        <end position="469"/>
    </location>
</feature>
<protein>
    <submittedName>
        <fullName evidence="3">Phosphoglycerol transferase</fullName>
    </submittedName>
</protein>
<evidence type="ECO:0000313" key="4">
    <source>
        <dbReference type="Proteomes" id="UP000184485"/>
    </source>
</evidence>
<dbReference type="SUPFAM" id="SSF53448">
    <property type="entry name" value="Nucleotide-diphospho-sugar transferases"/>
    <property type="match status" value="1"/>
</dbReference>
<dbReference type="CDD" id="cd00761">
    <property type="entry name" value="Glyco_tranf_GTA_type"/>
    <property type="match status" value="1"/>
</dbReference>
<evidence type="ECO:0000259" key="2">
    <source>
        <dbReference type="Pfam" id="PF13524"/>
    </source>
</evidence>
<sequence length="766" mass="84497">MHIALVNAFPTMASTAEVEYIKRFKRVAEARGHHAYEVVTSDDIHCCAPDFVIATHEFTPKLTPFFTVGALWSPPAFYAGDPLRIRSILSHDAYLVGSPHVGQFLDDLEFSTGTQKPRSDFLFLPTAPATDFVPRPDGHAYELVYVGVHWDGKRHSGLLEQLHASGDIALYGPAGNWRGYEGSFRGEVPYDGISMQAALARHGIALCVHKDDHRAADTPSMRLFEAAAAGCLIITDEIPFAGRVLGDSVFRLDLTQAPEINAARVREIIAFANADPAAAGAMARRSHDILKRDFSLEDAVDRCCDFVTEAKEHLRKTYRSGAEFAAASSGAPDAPLVDIIIRTGGRTLDFVKRSLRSIADQSVGRYRVILADYNGRDDVAALATSERTERLSIDYLRCANTGLRSSTLWAGLRQVTAPYFAMLDDDDTVMPDHFGHLLATARDHPGHPLYYGGVVRVEEDPIEFMSQPNFTGPMDIEVPELRELKFMDGFDLIRLVNFDNYIQSNAWIARASCLDDRTLVDPALTVAEDMYLYLMLARFGAFRLSPSPTALWNWRSASTGNSMDAVDLSVWQHSLDRLSIRLNQEVMGDGFRFSTSRSIATLAPAIADQASRPPRLPIDAFTPLRGLVINERRANLNPHEDGGVWTAATESEIELLLSERVSEANVELAFTVAGATGRPQSIDIQINGEPVFRGPARTWQQQHLSRLVHFKSETARLKLRLRCAYTISPAEQGKGGDTRQIGIFLSGILVSRPKRDAVAASESQAA</sequence>
<dbReference type="Pfam" id="PF13524">
    <property type="entry name" value="Glyco_trans_1_2"/>
    <property type="match status" value="1"/>
</dbReference>
<keyword evidence="4" id="KW-1185">Reference proteome</keyword>
<dbReference type="RefSeq" id="WP_073052360.1">
    <property type="nucleotide sequence ID" value="NZ_FQUP01000001.1"/>
</dbReference>
<feature type="domain" description="Spore protein YkvP/CgeB glycosyl transferase-like" evidence="2">
    <location>
        <begin position="157"/>
        <end position="301"/>
    </location>
</feature>
<evidence type="ECO:0000259" key="1">
    <source>
        <dbReference type="Pfam" id="PF00535"/>
    </source>
</evidence>
<dbReference type="InterPro" id="IPR055259">
    <property type="entry name" value="YkvP/CgeB_Glyco_trans-like"/>
</dbReference>
<dbReference type="EMBL" id="FQUP01000001">
    <property type="protein sequence ID" value="SHF19263.1"/>
    <property type="molecule type" value="Genomic_DNA"/>
</dbReference>
<dbReference type="Proteomes" id="UP000184485">
    <property type="component" value="Unassembled WGS sequence"/>
</dbReference>
<dbReference type="OrthoDB" id="9794124at2"/>
<dbReference type="Pfam" id="PF00535">
    <property type="entry name" value="Glycos_transf_2"/>
    <property type="match status" value="1"/>
</dbReference>
<name>A0A1M4ZMJ4_9HYPH</name>
<keyword evidence="3" id="KW-0808">Transferase</keyword>
<accession>A0A1M4ZMJ4</accession>
<gene>
    <name evidence="3" type="ORF">SAMN02745157_1864</name>
</gene>
<proteinExistence type="predicted"/>
<dbReference type="InterPro" id="IPR029044">
    <property type="entry name" value="Nucleotide-diphossugar_trans"/>
</dbReference>
<dbReference type="STRING" id="1122133.SAMN02745157_1864"/>
<reference evidence="3 4" key="1">
    <citation type="submission" date="2016-11" db="EMBL/GenBank/DDBJ databases">
        <authorList>
            <person name="Jaros S."/>
            <person name="Januszkiewicz K."/>
            <person name="Wedrychowicz H."/>
        </authorList>
    </citation>
    <scope>NUCLEOTIDE SEQUENCE [LARGE SCALE GENOMIC DNA]</scope>
    <source>
        <strain evidence="3 4">DSM 19436</strain>
    </source>
</reference>
<dbReference type="Gene3D" id="3.90.550.10">
    <property type="entry name" value="Spore Coat Polysaccharide Biosynthesis Protein SpsA, Chain A"/>
    <property type="match status" value="1"/>
</dbReference>
<dbReference type="AlphaFoldDB" id="A0A1M4ZMJ4"/>
<dbReference type="InterPro" id="IPR001173">
    <property type="entry name" value="Glyco_trans_2-like"/>
</dbReference>